<feature type="region of interest" description="Disordered" evidence="1">
    <location>
        <begin position="267"/>
        <end position="292"/>
    </location>
</feature>
<organism evidence="2 3">
    <name type="scientific">Trifolium pratense</name>
    <name type="common">Red clover</name>
    <dbReference type="NCBI Taxonomy" id="57577"/>
    <lineage>
        <taxon>Eukaryota</taxon>
        <taxon>Viridiplantae</taxon>
        <taxon>Streptophyta</taxon>
        <taxon>Embryophyta</taxon>
        <taxon>Tracheophyta</taxon>
        <taxon>Spermatophyta</taxon>
        <taxon>Magnoliopsida</taxon>
        <taxon>eudicotyledons</taxon>
        <taxon>Gunneridae</taxon>
        <taxon>Pentapetalae</taxon>
        <taxon>rosids</taxon>
        <taxon>fabids</taxon>
        <taxon>Fabales</taxon>
        <taxon>Fabaceae</taxon>
        <taxon>Papilionoideae</taxon>
        <taxon>50 kb inversion clade</taxon>
        <taxon>NPAAA clade</taxon>
        <taxon>Hologalegina</taxon>
        <taxon>IRL clade</taxon>
        <taxon>Trifolieae</taxon>
        <taxon>Trifolium</taxon>
    </lineage>
</organism>
<evidence type="ECO:0000313" key="3">
    <source>
        <dbReference type="Proteomes" id="UP000236291"/>
    </source>
</evidence>
<feature type="compositionally biased region" description="Basic and acidic residues" evidence="1">
    <location>
        <begin position="168"/>
        <end position="177"/>
    </location>
</feature>
<feature type="compositionally biased region" description="Basic and acidic residues" evidence="1">
    <location>
        <begin position="83"/>
        <end position="101"/>
    </location>
</feature>
<dbReference type="AlphaFoldDB" id="A0A2K3MAU3"/>
<evidence type="ECO:0000256" key="1">
    <source>
        <dbReference type="SAM" id="MobiDB-lite"/>
    </source>
</evidence>
<gene>
    <name evidence="2" type="ORF">L195_g044007</name>
</gene>
<dbReference type="EMBL" id="ASHM01055101">
    <property type="protein sequence ID" value="PNX87907.1"/>
    <property type="molecule type" value="Genomic_DNA"/>
</dbReference>
<evidence type="ECO:0000313" key="2">
    <source>
        <dbReference type="EMBL" id="PNX87907.1"/>
    </source>
</evidence>
<sequence>MRERDKERERYATYRVSLKRRQRSPPSPEARHKREGSLADSGEWFEVSRRNQRELRQEDRGCHRTRCTRRHHDRSLSIPRFHSLHDRHHDPNNHGVRDHLLRGRSQTRYNEVSDRERRSTRGGCSSRPPYDRCRSNRAGINLCFSDDQRRPEVRKDGVRKLHGYGSDPRLEKKKQSEFRGGGENGKLGDGEKQGKHGDGGKLGSDRVAIFDRHYTGDEKYSEKKKADLLKGSFELPKKDGPKIPAKLVSSDGGVGNTLGTESLFQGERGSTKMLGGGTTVSHKEGSGHPEGVQVGEVLVKLGASKKQGVRKADQNIGELSKDSEKEIGGKILMRNYRTKSDDIKWVKNGLVGTVLNGEA</sequence>
<protein>
    <submittedName>
        <fullName evidence="2">Uncharacterized protein</fullName>
    </submittedName>
</protein>
<proteinExistence type="predicted"/>
<name>A0A2K3MAU3_TRIPR</name>
<dbReference type="Proteomes" id="UP000236291">
    <property type="component" value="Unassembled WGS sequence"/>
</dbReference>
<feature type="compositionally biased region" description="Basic and acidic residues" evidence="1">
    <location>
        <begin position="1"/>
        <end position="12"/>
    </location>
</feature>
<feature type="region of interest" description="Disordered" evidence="1">
    <location>
        <begin position="154"/>
        <end position="204"/>
    </location>
</feature>
<comment type="caution">
    <text evidence="2">The sequence shown here is derived from an EMBL/GenBank/DDBJ whole genome shotgun (WGS) entry which is preliminary data.</text>
</comment>
<feature type="region of interest" description="Disordered" evidence="1">
    <location>
        <begin position="81"/>
        <end position="131"/>
    </location>
</feature>
<reference evidence="2 3" key="1">
    <citation type="journal article" date="2014" name="Am. J. Bot.">
        <title>Genome assembly and annotation for red clover (Trifolium pratense; Fabaceae).</title>
        <authorList>
            <person name="Istvanek J."/>
            <person name="Jaros M."/>
            <person name="Krenek A."/>
            <person name="Repkova J."/>
        </authorList>
    </citation>
    <scope>NUCLEOTIDE SEQUENCE [LARGE SCALE GENOMIC DNA]</scope>
    <source>
        <strain evidence="3">cv. Tatra</strain>
        <tissue evidence="2">Young leaves</tissue>
    </source>
</reference>
<feature type="region of interest" description="Disordered" evidence="1">
    <location>
        <begin position="1"/>
        <end position="44"/>
    </location>
</feature>
<feature type="compositionally biased region" description="Basic and acidic residues" evidence="1">
    <location>
        <begin position="186"/>
        <end position="199"/>
    </location>
</feature>
<reference evidence="2 3" key="2">
    <citation type="journal article" date="2017" name="Front. Plant Sci.">
        <title>Gene Classification and Mining of Molecular Markers Useful in Red Clover (Trifolium pratense) Breeding.</title>
        <authorList>
            <person name="Istvanek J."/>
            <person name="Dluhosova J."/>
            <person name="Dluhos P."/>
            <person name="Patkova L."/>
            <person name="Nedelnik J."/>
            <person name="Repkova J."/>
        </authorList>
    </citation>
    <scope>NUCLEOTIDE SEQUENCE [LARGE SCALE GENOMIC DNA]</scope>
    <source>
        <strain evidence="3">cv. Tatra</strain>
        <tissue evidence="2">Young leaves</tissue>
    </source>
</reference>
<accession>A0A2K3MAU3</accession>
<feature type="non-terminal residue" evidence="2">
    <location>
        <position position="359"/>
    </location>
</feature>